<dbReference type="SUPFAM" id="SSF55545">
    <property type="entry name" value="beta-N-acetylhexosaminidase-like domain"/>
    <property type="match status" value="1"/>
</dbReference>
<comment type="catalytic activity">
    <reaction evidence="1">
        <text>Hydrolysis of terminal non-reducing N-acetyl-D-hexosamine residues in N-acetyl-beta-D-hexosaminides.</text>
        <dbReference type="EC" id="3.2.1.52"/>
    </reaction>
</comment>
<dbReference type="Pfam" id="PF00728">
    <property type="entry name" value="Glyco_hydro_20"/>
    <property type="match status" value="2"/>
</dbReference>
<keyword evidence="9" id="KW-0614">Plasmid</keyword>
<dbReference type="Pfam" id="PF02838">
    <property type="entry name" value="Glyco_hydro_20b"/>
    <property type="match status" value="1"/>
</dbReference>
<dbReference type="Gene3D" id="3.20.20.80">
    <property type="entry name" value="Glycosidases"/>
    <property type="match status" value="1"/>
</dbReference>
<feature type="chain" id="PRO_5046920356" description="beta-N-acetylhexosaminidase" evidence="6">
    <location>
        <begin position="20"/>
        <end position="538"/>
    </location>
</feature>
<dbReference type="InterPro" id="IPR017853">
    <property type="entry name" value="GH"/>
</dbReference>
<keyword evidence="6" id="KW-0732">Signal</keyword>
<evidence type="ECO:0000256" key="5">
    <source>
        <dbReference type="ARBA" id="ARBA00023295"/>
    </source>
</evidence>
<evidence type="ECO:0000256" key="1">
    <source>
        <dbReference type="ARBA" id="ARBA00001231"/>
    </source>
</evidence>
<feature type="domain" description="Glycoside hydrolase family 20 catalytic" evidence="7">
    <location>
        <begin position="180"/>
        <end position="346"/>
    </location>
</feature>
<organism evidence="9 10">
    <name type="scientific">Streptomyces castrisilvae</name>
    <dbReference type="NCBI Taxonomy" id="3033811"/>
    <lineage>
        <taxon>Bacteria</taxon>
        <taxon>Bacillati</taxon>
        <taxon>Actinomycetota</taxon>
        <taxon>Actinomycetes</taxon>
        <taxon>Kitasatosporales</taxon>
        <taxon>Streptomycetaceae</taxon>
        <taxon>Streptomyces</taxon>
    </lineage>
</organism>
<dbReference type="InterPro" id="IPR015883">
    <property type="entry name" value="Glyco_hydro_20_cat"/>
</dbReference>
<name>A0ABY9HWU3_9ACTN</name>
<reference evidence="9 10" key="1">
    <citation type="submission" date="2023-03" db="EMBL/GenBank/DDBJ databases">
        <title>Isolation and description of six Streptomyces strains from soil environments, able to metabolize different microbial glucans.</title>
        <authorList>
            <person name="Widen T."/>
            <person name="Larsbrink J."/>
        </authorList>
    </citation>
    <scope>NUCLEOTIDE SEQUENCE [LARGE SCALE GENOMIC DNA]</scope>
    <source>
        <strain evidence="9 10">Mut1</strain>
        <plasmid evidence="9 10">unnamed1</plasmid>
    </source>
</reference>
<evidence type="ECO:0000259" key="8">
    <source>
        <dbReference type="Pfam" id="PF02838"/>
    </source>
</evidence>
<dbReference type="InterPro" id="IPR015882">
    <property type="entry name" value="HEX_bac_N"/>
</dbReference>
<geneLocation type="plasmid" evidence="9 10">
    <name>unnamed1</name>
</geneLocation>
<feature type="domain" description="Glycoside hydrolase family 20 catalytic" evidence="7">
    <location>
        <begin position="350"/>
        <end position="499"/>
    </location>
</feature>
<dbReference type="CDD" id="cd06568">
    <property type="entry name" value="GH20_SpHex_like"/>
    <property type="match status" value="1"/>
</dbReference>
<dbReference type="PANTHER" id="PTHR22600">
    <property type="entry name" value="BETA-HEXOSAMINIDASE"/>
    <property type="match status" value="1"/>
</dbReference>
<evidence type="ECO:0000256" key="6">
    <source>
        <dbReference type="SAM" id="SignalP"/>
    </source>
</evidence>
<evidence type="ECO:0000259" key="7">
    <source>
        <dbReference type="Pfam" id="PF00728"/>
    </source>
</evidence>
<feature type="domain" description="Beta-hexosaminidase bacterial type N-terminal" evidence="8">
    <location>
        <begin position="41"/>
        <end position="177"/>
    </location>
</feature>
<sequence length="538" mass="58543">MRMSVTGVVMALTVTLSSAAVSASSPNPAVSTVKGAVPLTSVVPQPVSIRTANGVAFDLKQSDAIYATRNSSDAKDAANFLAGLLRVPTGYPLKVRDVPAGAKPRGIVLSLGGKNAVTKKEGYRLDISRNTITIEADDRSGLFNGVATLRQLLPVKVERKQQMPGPWRVQGGTIDDAPRYAYRGAMIDVGRHFLPKPDVEKYIDTVARYKVNYVRLHLTDDQGWRIEIKSWPELTKVGAESGAGGEGGGFYTQEDYKEIVRYAQARGVTIIPEINGPDHTHAALASYPELTCDGKPIEPYLGYPKSDEGVLCLDNPTTYEFMDDVIGEVAALSPSPYFAVGGDETFGRTKEQLDTYFAKIAKTVEKHGKKPMGWMEAAGSLPAKDSLTEFWVPGINEDQIIASAKAGSKVIMAPAMYTYLDQKYTETYPEYPVGQTWAGPTSVEGSYDWDPEGQLEGLPASAVGGVESTIFTETVFGINQMENLAFPRLLSVAEVGWAKASSHDWKKFEPRLAAQGPRLREARVNYYLTPEIDWPLGS</sequence>
<dbReference type="EC" id="3.2.1.52" evidence="3"/>
<keyword evidence="10" id="KW-1185">Reference proteome</keyword>
<dbReference type="EMBL" id="CP120998">
    <property type="protein sequence ID" value="WLQ38458.1"/>
    <property type="molecule type" value="Genomic_DNA"/>
</dbReference>
<dbReference type="Proteomes" id="UP001239522">
    <property type="component" value="Plasmid unnamed1"/>
</dbReference>
<accession>A0ABY9HWU3</accession>
<proteinExistence type="inferred from homology"/>
<dbReference type="InterPro" id="IPR025705">
    <property type="entry name" value="Beta_hexosaminidase_sua/sub"/>
</dbReference>
<keyword evidence="5" id="KW-0326">Glycosidase</keyword>
<evidence type="ECO:0000256" key="3">
    <source>
        <dbReference type="ARBA" id="ARBA00012663"/>
    </source>
</evidence>
<dbReference type="PANTHER" id="PTHR22600:SF57">
    <property type="entry name" value="BETA-N-ACETYLHEXOSAMINIDASE"/>
    <property type="match status" value="1"/>
</dbReference>
<protein>
    <recommendedName>
        <fullName evidence="3">beta-N-acetylhexosaminidase</fullName>
        <ecNumber evidence="3">3.2.1.52</ecNumber>
    </recommendedName>
</protein>
<evidence type="ECO:0000256" key="4">
    <source>
        <dbReference type="ARBA" id="ARBA00022801"/>
    </source>
</evidence>
<feature type="signal peptide" evidence="6">
    <location>
        <begin position="1"/>
        <end position="19"/>
    </location>
</feature>
<dbReference type="Gene3D" id="3.30.379.10">
    <property type="entry name" value="Chitobiase/beta-hexosaminidase domain 2-like"/>
    <property type="match status" value="1"/>
</dbReference>
<dbReference type="PRINTS" id="PR00738">
    <property type="entry name" value="GLHYDRLASE20"/>
</dbReference>
<evidence type="ECO:0000313" key="9">
    <source>
        <dbReference type="EMBL" id="WLQ38458.1"/>
    </source>
</evidence>
<dbReference type="InterPro" id="IPR029018">
    <property type="entry name" value="Hex-like_dom2"/>
</dbReference>
<keyword evidence="4" id="KW-0378">Hydrolase</keyword>
<comment type="similarity">
    <text evidence="2">Belongs to the glycosyl hydrolase 20 family.</text>
</comment>
<evidence type="ECO:0000256" key="2">
    <source>
        <dbReference type="ARBA" id="ARBA00006285"/>
    </source>
</evidence>
<dbReference type="RefSeq" id="WP_306061515.1">
    <property type="nucleotide sequence ID" value="NZ_CP120998.1"/>
</dbReference>
<evidence type="ECO:0000313" key="10">
    <source>
        <dbReference type="Proteomes" id="UP001239522"/>
    </source>
</evidence>
<gene>
    <name evidence="9" type="ORF">P8A18_33610</name>
</gene>
<dbReference type="SUPFAM" id="SSF51445">
    <property type="entry name" value="(Trans)glycosidases"/>
    <property type="match status" value="1"/>
</dbReference>